<evidence type="ECO:0000256" key="1">
    <source>
        <dbReference type="SAM" id="MobiDB-lite"/>
    </source>
</evidence>
<proteinExistence type="predicted"/>
<feature type="region of interest" description="Disordered" evidence="1">
    <location>
        <begin position="61"/>
        <end position="87"/>
    </location>
</feature>
<protein>
    <submittedName>
        <fullName evidence="2">Uncharacterized protein</fullName>
    </submittedName>
</protein>
<dbReference type="OrthoDB" id="6637295at2"/>
<dbReference type="RefSeq" id="WP_090121006.1">
    <property type="nucleotide sequence ID" value="NZ_CP045300.1"/>
</dbReference>
<dbReference type="AlphaFoldDB" id="A0A1I7B106"/>
<dbReference type="EMBL" id="FPAU01000002">
    <property type="protein sequence ID" value="SFT80867.1"/>
    <property type="molecule type" value="Genomic_DNA"/>
</dbReference>
<accession>A0A1I7B106</accession>
<reference evidence="3" key="1">
    <citation type="submission" date="2016-10" db="EMBL/GenBank/DDBJ databases">
        <authorList>
            <person name="Varghese N."/>
            <person name="Submissions S."/>
        </authorList>
    </citation>
    <scope>NUCLEOTIDE SEQUENCE [LARGE SCALE GENOMIC DNA]</scope>
    <source>
        <strain evidence="3">Ah-143</strain>
    </source>
</reference>
<dbReference type="Proteomes" id="UP000199187">
    <property type="component" value="Unassembled WGS sequence"/>
</dbReference>
<organism evidence="2 3">
    <name type="scientific">Kosakonia arachidis</name>
    <dbReference type="NCBI Taxonomy" id="551989"/>
    <lineage>
        <taxon>Bacteria</taxon>
        <taxon>Pseudomonadati</taxon>
        <taxon>Pseudomonadota</taxon>
        <taxon>Gammaproteobacteria</taxon>
        <taxon>Enterobacterales</taxon>
        <taxon>Enterobacteriaceae</taxon>
        <taxon>Kosakonia</taxon>
    </lineage>
</organism>
<evidence type="ECO:0000313" key="3">
    <source>
        <dbReference type="Proteomes" id="UP000199187"/>
    </source>
</evidence>
<name>A0A1I7B106_9ENTR</name>
<keyword evidence="3" id="KW-1185">Reference proteome</keyword>
<gene>
    <name evidence="2" type="ORF">SAMN05192562_102208</name>
</gene>
<sequence length="87" mass="9812">MSTKKNVVTVRLTDEQLKVFTDWKAKLEGELGIDVPLGAVIRRALDGAIHMYNQRMDHEVQAEKNPDEHAARTQGANAYISDYKEGK</sequence>
<feature type="compositionally biased region" description="Basic and acidic residues" evidence="1">
    <location>
        <begin position="61"/>
        <end position="71"/>
    </location>
</feature>
<evidence type="ECO:0000313" key="2">
    <source>
        <dbReference type="EMBL" id="SFT80867.1"/>
    </source>
</evidence>